<dbReference type="GO" id="GO:0032993">
    <property type="term" value="C:protein-DNA complex"/>
    <property type="evidence" value="ECO:0007669"/>
    <property type="project" value="TreeGrafter"/>
</dbReference>
<proteinExistence type="predicted"/>
<keyword evidence="1" id="KW-0597">Phosphoprotein</keyword>
<sequence>MGMDLLVLTSEKEATTLLPSLELLPHDVRVRPPEVTALLDAGRRDVTLVDARSDLASAKSLCRLLKGANEDGVSPVMVVTNEGGLVAVNAEWRIDDIVLPTAGPAEVDARLRLASTRQSGGPQAESELRVGDLVIDENTYTARLRKRTLELTYKEFELLKYLAQHAGRVFTRSQLLQEVWGYDFFGGTRTVDVHVRRLRAKLGPEHEQMIGTVRNVGYKFDSHLKSATSRPPEQVDGAEHVEAPGPVPTTRTGWWRTE</sequence>
<evidence type="ECO:0000256" key="1">
    <source>
        <dbReference type="ARBA" id="ARBA00022553"/>
    </source>
</evidence>
<accession>A0A238W776</accession>
<evidence type="ECO:0000256" key="7">
    <source>
        <dbReference type="PROSITE-ProRule" id="PRU01091"/>
    </source>
</evidence>
<feature type="domain" description="OmpR/PhoB-type" evidence="9">
    <location>
        <begin position="125"/>
        <end position="222"/>
    </location>
</feature>
<evidence type="ECO:0000256" key="5">
    <source>
        <dbReference type="ARBA" id="ARBA00023159"/>
    </source>
</evidence>
<dbReference type="EMBL" id="FZNW01000005">
    <property type="protein sequence ID" value="SNR42445.1"/>
    <property type="molecule type" value="Genomic_DNA"/>
</dbReference>
<dbReference type="InterPro" id="IPR049170">
    <property type="entry name" value="GlnR_N"/>
</dbReference>
<keyword evidence="6" id="KW-0804">Transcription</keyword>
<evidence type="ECO:0000313" key="11">
    <source>
        <dbReference type="Proteomes" id="UP000198348"/>
    </source>
</evidence>
<feature type="DNA-binding region" description="OmpR/PhoB-type" evidence="7">
    <location>
        <begin position="125"/>
        <end position="222"/>
    </location>
</feature>
<dbReference type="Gene3D" id="3.40.50.2300">
    <property type="match status" value="1"/>
</dbReference>
<feature type="region of interest" description="Disordered" evidence="8">
    <location>
        <begin position="224"/>
        <end position="258"/>
    </location>
</feature>
<keyword evidence="5" id="KW-0010">Activator</keyword>
<dbReference type="RefSeq" id="WP_089300506.1">
    <property type="nucleotide sequence ID" value="NZ_FZNW01000005.1"/>
</dbReference>
<evidence type="ECO:0000256" key="8">
    <source>
        <dbReference type="SAM" id="MobiDB-lite"/>
    </source>
</evidence>
<keyword evidence="4 7" id="KW-0238">DNA-binding</keyword>
<dbReference type="PROSITE" id="PS51755">
    <property type="entry name" value="OMPR_PHOB"/>
    <property type="match status" value="1"/>
</dbReference>
<dbReference type="GO" id="GO:0000156">
    <property type="term" value="F:phosphorelay response regulator activity"/>
    <property type="evidence" value="ECO:0007669"/>
    <property type="project" value="TreeGrafter"/>
</dbReference>
<dbReference type="GO" id="GO:0000976">
    <property type="term" value="F:transcription cis-regulatory region binding"/>
    <property type="evidence" value="ECO:0007669"/>
    <property type="project" value="TreeGrafter"/>
</dbReference>
<name>A0A238W776_9PSEU</name>
<keyword evidence="11" id="KW-1185">Reference proteome</keyword>
<dbReference type="InterPro" id="IPR036388">
    <property type="entry name" value="WH-like_DNA-bd_sf"/>
</dbReference>
<evidence type="ECO:0000256" key="3">
    <source>
        <dbReference type="ARBA" id="ARBA00023015"/>
    </source>
</evidence>
<dbReference type="InterPro" id="IPR039420">
    <property type="entry name" value="WalR-like"/>
</dbReference>
<reference evidence="10 11" key="1">
    <citation type="submission" date="2017-06" db="EMBL/GenBank/DDBJ databases">
        <authorList>
            <person name="Kim H.J."/>
            <person name="Triplett B.A."/>
        </authorList>
    </citation>
    <scope>NUCLEOTIDE SEQUENCE [LARGE SCALE GENOMIC DNA]</scope>
    <source>
        <strain evidence="10 11">DSM 45207</strain>
    </source>
</reference>
<dbReference type="Proteomes" id="UP000198348">
    <property type="component" value="Unassembled WGS sequence"/>
</dbReference>
<dbReference type="FunFam" id="1.10.10.10:FF:000216">
    <property type="entry name" value="DNA-binding response regulator"/>
    <property type="match status" value="1"/>
</dbReference>
<evidence type="ECO:0000259" key="9">
    <source>
        <dbReference type="PROSITE" id="PS51755"/>
    </source>
</evidence>
<evidence type="ECO:0000256" key="2">
    <source>
        <dbReference type="ARBA" id="ARBA00023012"/>
    </source>
</evidence>
<evidence type="ECO:0000313" key="10">
    <source>
        <dbReference type="EMBL" id="SNR42445.1"/>
    </source>
</evidence>
<protein>
    <submittedName>
        <fullName evidence="10">DNA-binding response regulator, OmpR family, contains REC and winged-helix (WHTH) domain</fullName>
    </submittedName>
</protein>
<evidence type="ECO:0000256" key="6">
    <source>
        <dbReference type="ARBA" id="ARBA00023163"/>
    </source>
</evidence>
<keyword evidence="2" id="KW-0902">Two-component regulatory system</keyword>
<dbReference type="Pfam" id="PF21695">
    <property type="entry name" value="GlnR_1st"/>
    <property type="match status" value="1"/>
</dbReference>
<gene>
    <name evidence="10" type="ORF">SAMN06265360_105194</name>
</gene>
<dbReference type="SUPFAM" id="SSF46894">
    <property type="entry name" value="C-terminal effector domain of the bipartite response regulators"/>
    <property type="match status" value="1"/>
</dbReference>
<dbReference type="PANTHER" id="PTHR48111">
    <property type="entry name" value="REGULATOR OF RPOS"/>
    <property type="match status" value="1"/>
</dbReference>
<dbReference type="Pfam" id="PF00486">
    <property type="entry name" value="Trans_reg_C"/>
    <property type="match status" value="1"/>
</dbReference>
<dbReference type="GO" id="GO:0006355">
    <property type="term" value="P:regulation of DNA-templated transcription"/>
    <property type="evidence" value="ECO:0007669"/>
    <property type="project" value="InterPro"/>
</dbReference>
<dbReference type="InterPro" id="IPR001867">
    <property type="entry name" value="OmpR/PhoB-type_DNA-bd"/>
</dbReference>
<dbReference type="InterPro" id="IPR016032">
    <property type="entry name" value="Sig_transdc_resp-reg_C-effctor"/>
</dbReference>
<dbReference type="PANTHER" id="PTHR48111:SF16">
    <property type="entry name" value="TRANSCRIPTIONAL REGULATORY PROTEIN GLNR"/>
    <property type="match status" value="1"/>
</dbReference>
<dbReference type="AlphaFoldDB" id="A0A238W776"/>
<keyword evidence="3" id="KW-0805">Transcription regulation</keyword>
<organism evidence="10 11">
    <name type="scientific">Haloechinothrix alba</name>
    <dbReference type="NCBI Taxonomy" id="664784"/>
    <lineage>
        <taxon>Bacteria</taxon>
        <taxon>Bacillati</taxon>
        <taxon>Actinomycetota</taxon>
        <taxon>Actinomycetes</taxon>
        <taxon>Pseudonocardiales</taxon>
        <taxon>Pseudonocardiaceae</taxon>
        <taxon>Haloechinothrix</taxon>
    </lineage>
</organism>
<dbReference type="OrthoDB" id="8927943at2"/>
<dbReference type="Gene3D" id="1.10.10.10">
    <property type="entry name" value="Winged helix-like DNA-binding domain superfamily/Winged helix DNA-binding domain"/>
    <property type="match status" value="1"/>
</dbReference>
<dbReference type="SMART" id="SM00862">
    <property type="entry name" value="Trans_reg_C"/>
    <property type="match status" value="1"/>
</dbReference>
<dbReference type="CDD" id="cd00383">
    <property type="entry name" value="trans_reg_C"/>
    <property type="match status" value="1"/>
</dbReference>
<evidence type="ECO:0000256" key="4">
    <source>
        <dbReference type="ARBA" id="ARBA00023125"/>
    </source>
</evidence>
<dbReference type="GO" id="GO:0005829">
    <property type="term" value="C:cytosol"/>
    <property type="evidence" value="ECO:0007669"/>
    <property type="project" value="TreeGrafter"/>
</dbReference>